<dbReference type="Gene3D" id="3.40.50.1010">
    <property type="entry name" value="5'-nuclease"/>
    <property type="match status" value="1"/>
</dbReference>
<dbReference type="InterPro" id="IPR029060">
    <property type="entry name" value="PIN-like_dom_sf"/>
</dbReference>
<evidence type="ECO:0000259" key="2">
    <source>
        <dbReference type="Pfam" id="PF01850"/>
    </source>
</evidence>
<dbReference type="Proteomes" id="UP000190460">
    <property type="component" value="Unassembled WGS sequence"/>
</dbReference>
<dbReference type="PANTHER" id="PTHR35901:SF1">
    <property type="entry name" value="EXONUCLEASE VAPC9"/>
    <property type="match status" value="1"/>
</dbReference>
<evidence type="ECO:0000256" key="1">
    <source>
        <dbReference type="ARBA" id="ARBA00022842"/>
    </source>
</evidence>
<dbReference type="PANTHER" id="PTHR35901">
    <property type="entry name" value="RIBONUCLEASE VAPC3"/>
    <property type="match status" value="1"/>
</dbReference>
<dbReference type="InterPro" id="IPR044153">
    <property type="entry name" value="PIN_Pae0151-like"/>
</dbReference>
<name>A0A1T4Y4Z7_9GAMM</name>
<reference evidence="4" key="1">
    <citation type="submission" date="2017-02" db="EMBL/GenBank/DDBJ databases">
        <authorList>
            <person name="Varghese N."/>
            <person name="Submissions S."/>
        </authorList>
    </citation>
    <scope>NUCLEOTIDE SEQUENCE [LARGE SCALE GENOMIC DNA]</scope>
    <source>
        <strain evidence="4">ATCC 49788</strain>
    </source>
</reference>
<dbReference type="OrthoDB" id="328160at2"/>
<feature type="domain" description="PIN" evidence="2">
    <location>
        <begin position="3"/>
        <end position="127"/>
    </location>
</feature>
<evidence type="ECO:0000313" key="3">
    <source>
        <dbReference type="EMBL" id="SKA96877.1"/>
    </source>
</evidence>
<dbReference type="SUPFAM" id="SSF88723">
    <property type="entry name" value="PIN domain-like"/>
    <property type="match status" value="1"/>
</dbReference>
<dbReference type="InterPro" id="IPR002716">
    <property type="entry name" value="PIN_dom"/>
</dbReference>
<dbReference type="RefSeq" id="WP_078924338.1">
    <property type="nucleotide sequence ID" value="NZ_FUYB01000039.1"/>
</dbReference>
<dbReference type="EMBL" id="FUYB01000039">
    <property type="protein sequence ID" value="SKA96877.1"/>
    <property type="molecule type" value="Genomic_DNA"/>
</dbReference>
<organism evidence="3 4">
    <name type="scientific">Thiothrix eikelboomii</name>
    <dbReference type="NCBI Taxonomy" id="92487"/>
    <lineage>
        <taxon>Bacteria</taxon>
        <taxon>Pseudomonadati</taxon>
        <taxon>Pseudomonadota</taxon>
        <taxon>Gammaproteobacteria</taxon>
        <taxon>Thiotrichales</taxon>
        <taxon>Thiotrichaceae</taxon>
        <taxon>Thiothrix</taxon>
    </lineage>
</organism>
<keyword evidence="1" id="KW-0460">Magnesium</keyword>
<protein>
    <submittedName>
        <fullName evidence="3">Predicted nucleic acid-binding protein, contains PIN domain</fullName>
    </submittedName>
</protein>
<sequence>MFVLDCSVALAWCFEDESSDYADKVLDCLEEQTALVPRLWHLEVLNVLVVGERRQRIQPPELQDFLKLLTALDIQTDKYSPIIEDNALFHLAQTHQLSAYDATYLALALREKLPLATQDKRLRQVAESLGCYFQIQP</sequence>
<dbReference type="AlphaFoldDB" id="A0A1T4Y4Z7"/>
<dbReference type="STRING" id="92487.SAMN02745130_03933"/>
<keyword evidence="4" id="KW-1185">Reference proteome</keyword>
<accession>A0A1T4Y4Z7</accession>
<dbReference type="Pfam" id="PF01850">
    <property type="entry name" value="PIN"/>
    <property type="match status" value="1"/>
</dbReference>
<gene>
    <name evidence="3" type="ORF">SAMN02745130_03933</name>
</gene>
<evidence type="ECO:0000313" key="4">
    <source>
        <dbReference type="Proteomes" id="UP000190460"/>
    </source>
</evidence>
<proteinExistence type="predicted"/>
<dbReference type="InterPro" id="IPR051619">
    <property type="entry name" value="TypeII_TA_RNase_PINc/VapC"/>
</dbReference>
<dbReference type="CDD" id="cd09873">
    <property type="entry name" value="PIN_Pae0151-like"/>
    <property type="match status" value="1"/>
</dbReference>